<proteinExistence type="predicted"/>
<reference evidence="1 2" key="1">
    <citation type="submission" date="2019-07" db="EMBL/GenBank/DDBJ databases">
        <title>WGS assembly of Gossypium tomentosum.</title>
        <authorList>
            <person name="Chen Z.J."/>
            <person name="Sreedasyam A."/>
            <person name="Ando A."/>
            <person name="Song Q."/>
            <person name="De L."/>
            <person name="Hulse-Kemp A."/>
            <person name="Ding M."/>
            <person name="Ye W."/>
            <person name="Kirkbride R."/>
            <person name="Jenkins J."/>
            <person name="Plott C."/>
            <person name="Lovell J."/>
            <person name="Lin Y.-M."/>
            <person name="Vaughn R."/>
            <person name="Liu B."/>
            <person name="Li W."/>
            <person name="Simpson S."/>
            <person name="Scheffler B."/>
            <person name="Saski C."/>
            <person name="Grover C."/>
            <person name="Hu G."/>
            <person name="Conover J."/>
            <person name="Carlson J."/>
            <person name="Shu S."/>
            <person name="Boston L."/>
            <person name="Williams M."/>
            <person name="Peterson D."/>
            <person name="Mcgee K."/>
            <person name="Jones D."/>
            <person name="Wendel J."/>
            <person name="Stelly D."/>
            <person name="Grimwood J."/>
            <person name="Schmutz J."/>
        </authorList>
    </citation>
    <scope>NUCLEOTIDE SEQUENCE [LARGE SCALE GENOMIC DNA]</scope>
    <source>
        <strain evidence="1">7179.01</strain>
    </source>
</reference>
<gene>
    <name evidence="1" type="ORF">ES332_A11G328100v1</name>
</gene>
<accession>A0A5D2NJQ0</accession>
<evidence type="ECO:0000313" key="2">
    <source>
        <dbReference type="Proteomes" id="UP000322667"/>
    </source>
</evidence>
<evidence type="ECO:0000313" key="1">
    <source>
        <dbReference type="EMBL" id="TYI03294.1"/>
    </source>
</evidence>
<dbReference type="AlphaFoldDB" id="A0A5D2NJQ0"/>
<name>A0A5D2NJQ0_GOSTO</name>
<sequence length="45" mass="4967">MLPSTSSSSAAAADMIKARIYNVLLNFRVEYTRNGSASHLYKDLC</sequence>
<dbReference type="Proteomes" id="UP000322667">
    <property type="component" value="Chromosome A11"/>
</dbReference>
<protein>
    <submittedName>
        <fullName evidence="1">Uncharacterized protein</fullName>
    </submittedName>
</protein>
<organism evidence="1 2">
    <name type="scientific">Gossypium tomentosum</name>
    <name type="common">Hawaiian cotton</name>
    <name type="synonym">Gossypium sandvicense</name>
    <dbReference type="NCBI Taxonomy" id="34277"/>
    <lineage>
        <taxon>Eukaryota</taxon>
        <taxon>Viridiplantae</taxon>
        <taxon>Streptophyta</taxon>
        <taxon>Embryophyta</taxon>
        <taxon>Tracheophyta</taxon>
        <taxon>Spermatophyta</taxon>
        <taxon>Magnoliopsida</taxon>
        <taxon>eudicotyledons</taxon>
        <taxon>Gunneridae</taxon>
        <taxon>Pentapetalae</taxon>
        <taxon>rosids</taxon>
        <taxon>malvids</taxon>
        <taxon>Malvales</taxon>
        <taxon>Malvaceae</taxon>
        <taxon>Malvoideae</taxon>
        <taxon>Gossypium</taxon>
    </lineage>
</organism>
<dbReference type="EMBL" id="CM017620">
    <property type="protein sequence ID" value="TYI03294.1"/>
    <property type="molecule type" value="Genomic_DNA"/>
</dbReference>
<dbReference type="EMBL" id="CM017620">
    <property type="protein sequence ID" value="TYI03293.1"/>
    <property type="molecule type" value="Genomic_DNA"/>
</dbReference>
<keyword evidence="2" id="KW-1185">Reference proteome</keyword>